<evidence type="ECO:0000313" key="3">
    <source>
        <dbReference type="Proteomes" id="UP000637628"/>
    </source>
</evidence>
<gene>
    <name evidence="2" type="ORF">Adu01nite_54050</name>
</gene>
<comment type="caution">
    <text evidence="2">The sequence shown here is derived from an EMBL/GenBank/DDBJ whole genome shotgun (WGS) entry which is preliminary data.</text>
</comment>
<evidence type="ECO:0000256" key="1">
    <source>
        <dbReference type="SAM" id="MobiDB-lite"/>
    </source>
</evidence>
<sequence>MYAKASATNTTIRTVARPVSARGRGAAVRFAGPEPTFTVRRVAAGRALVRVCTRVVPVVRTRDEPGRRDGPWPLGARRCVDTPAPPPC</sequence>
<protein>
    <submittedName>
        <fullName evidence="2">Uncharacterized protein</fullName>
    </submittedName>
</protein>
<evidence type="ECO:0000313" key="2">
    <source>
        <dbReference type="EMBL" id="GIE04055.1"/>
    </source>
</evidence>
<dbReference type="EMBL" id="BOML01000041">
    <property type="protein sequence ID" value="GIE04055.1"/>
    <property type="molecule type" value="Genomic_DNA"/>
</dbReference>
<name>A0ABQ3Z2J7_9ACTN</name>
<accession>A0ABQ3Z2J7</accession>
<dbReference type="Proteomes" id="UP000637628">
    <property type="component" value="Unassembled WGS sequence"/>
</dbReference>
<feature type="region of interest" description="Disordered" evidence="1">
    <location>
        <begin position="63"/>
        <end position="88"/>
    </location>
</feature>
<organism evidence="2 3">
    <name type="scientific">Paractinoplanes durhamensis</name>
    <dbReference type="NCBI Taxonomy" id="113563"/>
    <lineage>
        <taxon>Bacteria</taxon>
        <taxon>Bacillati</taxon>
        <taxon>Actinomycetota</taxon>
        <taxon>Actinomycetes</taxon>
        <taxon>Micromonosporales</taxon>
        <taxon>Micromonosporaceae</taxon>
        <taxon>Paractinoplanes</taxon>
    </lineage>
</organism>
<keyword evidence="3" id="KW-1185">Reference proteome</keyword>
<reference evidence="2 3" key="1">
    <citation type="submission" date="2021-01" db="EMBL/GenBank/DDBJ databases">
        <title>Whole genome shotgun sequence of Actinoplanes durhamensis NBRC 14914.</title>
        <authorList>
            <person name="Komaki H."/>
            <person name="Tamura T."/>
        </authorList>
    </citation>
    <scope>NUCLEOTIDE SEQUENCE [LARGE SCALE GENOMIC DNA]</scope>
    <source>
        <strain evidence="2 3">NBRC 14914</strain>
    </source>
</reference>
<proteinExistence type="predicted"/>